<protein>
    <recommendedName>
        <fullName evidence="1">Endonuclease NucS C-terminal domain-containing protein</fullName>
    </recommendedName>
</protein>
<dbReference type="Proteomes" id="UP000094570">
    <property type="component" value="Unassembled WGS sequence"/>
</dbReference>
<gene>
    <name evidence="2" type="ORF">A4H02_03470</name>
</gene>
<keyword evidence="3" id="KW-1185">Reference proteome</keyword>
<dbReference type="AlphaFoldDB" id="A0A1E3G5J3"/>
<evidence type="ECO:0000259" key="1">
    <source>
        <dbReference type="Pfam" id="PF01939"/>
    </source>
</evidence>
<dbReference type="Pfam" id="PF01939">
    <property type="entry name" value="NucS_C"/>
    <property type="match status" value="1"/>
</dbReference>
<dbReference type="RefSeq" id="WP_069292765.1">
    <property type="nucleotide sequence ID" value="NZ_CP140110.1"/>
</dbReference>
<organism evidence="2 3">
    <name type="scientific">Fervidobacterium thailandense</name>
    <dbReference type="NCBI Taxonomy" id="1008305"/>
    <lineage>
        <taxon>Bacteria</taxon>
        <taxon>Thermotogati</taxon>
        <taxon>Thermotogota</taxon>
        <taxon>Thermotogae</taxon>
        <taxon>Thermotogales</taxon>
        <taxon>Fervidobacteriaceae</taxon>
        <taxon>Fervidobacterium</taxon>
    </lineage>
</organism>
<accession>A0A1E3G5J3</accession>
<evidence type="ECO:0000313" key="2">
    <source>
        <dbReference type="EMBL" id="ODN30928.1"/>
    </source>
</evidence>
<dbReference type="InterPro" id="IPR048301">
    <property type="entry name" value="NucS_C"/>
</dbReference>
<dbReference type="Gene3D" id="3.40.1350.10">
    <property type="match status" value="1"/>
</dbReference>
<feature type="domain" description="Endonuclease NucS C-terminal" evidence="1">
    <location>
        <begin position="211"/>
        <end position="288"/>
    </location>
</feature>
<dbReference type="OrthoDB" id="49662at2"/>
<dbReference type="InterPro" id="IPR011856">
    <property type="entry name" value="tRNA_endonuc-like_dom_sf"/>
</dbReference>
<dbReference type="EMBL" id="LWAF01000003">
    <property type="protein sequence ID" value="ODN30928.1"/>
    <property type="molecule type" value="Genomic_DNA"/>
</dbReference>
<name>A0A1E3G5J3_9BACT</name>
<reference evidence="3" key="1">
    <citation type="submission" date="2016-04" db="EMBL/GenBank/DDBJ databases">
        <title>The genome sequence project of a novel Fervidobacterium isolate from a hot spring in Thailand.</title>
        <authorList>
            <person name="Gonzalez J.M."/>
            <person name="Cuecas A."/>
            <person name="Kanoksilapatham W."/>
        </authorList>
    </citation>
    <scope>NUCLEOTIDE SEQUENCE [LARGE SCALE GENOMIC DNA]</scope>
    <source>
        <strain evidence="3">FC2004</strain>
    </source>
</reference>
<comment type="caution">
    <text evidence="2">The sequence shown here is derived from an EMBL/GenBank/DDBJ whole genome shotgun (WGS) entry which is preliminary data.</text>
</comment>
<sequence>MGYFLLAVSSKENLEICLQYNMAGFPGSQSGFWTFLEIEEGDYVSFLYGARIYNLYRVVKKKAFKNLSDPWKPIRFKSGKVYTFPYRLLLVPVRTFNESIVRPEFLYVAEDLLLRGGYRKTHFQAYQITLHFVSTLGQEIRSMNVSYYSAPEELEYVPKISLGNTKPRDGTVAFNELILQVLVKRKLGDVLGEIFDRLGIDGSGEEWEILSEKATEQGFVDLLIKPKYPLESARQIIVEVKKGKARKDSVEQVLDYIDKSANSVAGILIASDFDEKIVKLAKEKDGKILLLKYSLSTCGDGICTFEEMANKFNLEPVK</sequence>
<dbReference type="STRING" id="1008305.A4H02_03470"/>
<evidence type="ECO:0000313" key="3">
    <source>
        <dbReference type="Proteomes" id="UP000094570"/>
    </source>
</evidence>
<proteinExistence type="predicted"/>
<dbReference type="GO" id="GO:0004519">
    <property type="term" value="F:endonuclease activity"/>
    <property type="evidence" value="ECO:0007669"/>
    <property type="project" value="InterPro"/>
</dbReference>
<dbReference type="GO" id="GO:0003676">
    <property type="term" value="F:nucleic acid binding"/>
    <property type="evidence" value="ECO:0007669"/>
    <property type="project" value="InterPro"/>
</dbReference>